<evidence type="ECO:0000256" key="5">
    <source>
        <dbReference type="SAM" id="Phobius"/>
    </source>
</evidence>
<feature type="transmembrane region" description="Helical" evidence="5">
    <location>
        <begin position="389"/>
        <end position="411"/>
    </location>
</feature>
<name>A0A1Y1K9J2_PHOPY</name>
<evidence type="ECO:0000256" key="1">
    <source>
        <dbReference type="ARBA" id="ARBA00004141"/>
    </source>
</evidence>
<feature type="transmembrane region" description="Helical" evidence="5">
    <location>
        <begin position="173"/>
        <end position="196"/>
    </location>
</feature>
<evidence type="ECO:0008006" key="7">
    <source>
        <dbReference type="Google" id="ProtNLM"/>
    </source>
</evidence>
<keyword evidence="4 5" id="KW-0472">Membrane</keyword>
<dbReference type="AlphaFoldDB" id="A0A1Y1K9J2"/>
<feature type="transmembrane region" description="Helical" evidence="5">
    <location>
        <begin position="356"/>
        <end position="377"/>
    </location>
</feature>
<evidence type="ECO:0000256" key="2">
    <source>
        <dbReference type="ARBA" id="ARBA00022692"/>
    </source>
</evidence>
<feature type="transmembrane region" description="Helical" evidence="5">
    <location>
        <begin position="330"/>
        <end position="350"/>
    </location>
</feature>
<dbReference type="PANTHER" id="PTHR23507">
    <property type="entry name" value="ZGC:174356"/>
    <property type="match status" value="1"/>
</dbReference>
<protein>
    <recommendedName>
        <fullName evidence="7">Major facilitator superfamily (MFS) profile domain-containing protein</fullName>
    </recommendedName>
</protein>
<dbReference type="EMBL" id="GEZM01088503">
    <property type="protein sequence ID" value="JAV58152.1"/>
    <property type="molecule type" value="Transcribed_RNA"/>
</dbReference>
<feature type="transmembrane region" description="Helical" evidence="5">
    <location>
        <begin position="202"/>
        <end position="222"/>
    </location>
</feature>
<feature type="transmembrane region" description="Helical" evidence="5">
    <location>
        <begin position="298"/>
        <end position="318"/>
    </location>
</feature>
<evidence type="ECO:0000256" key="3">
    <source>
        <dbReference type="ARBA" id="ARBA00022989"/>
    </source>
</evidence>
<dbReference type="InterPro" id="IPR011701">
    <property type="entry name" value="MFS"/>
</dbReference>
<feature type="transmembrane region" description="Helical" evidence="5">
    <location>
        <begin position="72"/>
        <end position="95"/>
    </location>
</feature>
<accession>A0A1Y1K9J2</accession>
<sequence length="465" mass="53040">MTDCLRNFKLHVEVLYTLLGFSMMFENSITTNFLLYRTCYVTLEYNRSDCDLLGTKFANNDTKIMETKVETYATYIIMCRSITEAFIAPLFGFLLASWSDKNGRRPLMLFGLTGLLMSYLTMTIVSSLPYVSPWYFLLHEIPFCLCGSKIALMTGCLSYMSDTIPEHKRGIRLGFLEAAANLGMLVGTLSSSYVFTSFGYNTIFLTCVACQFFSWMFTWFFIKESLDVDENQRQWTTLFRLTPIKQTMAIVFKRRENNDRALVLCIFSVFVTFIGAKYSDSSIIFLYLRKEFSWTLEMYTLFVAFSLAIWILMCLVTIRVFVNILRMKETTAIIMALTFNIMGYSVQGFANKNWQIYGAAGLLSVGSCIPPLSQLLLSKVVPKDEIGKLYAALVSFNSISLLLGSTFNAYVYNQTILRFPQGFNFVTAVICGFALIVAIVSSILYSKRGTPRFHILTNEEDTRNE</sequence>
<dbReference type="GO" id="GO:0022857">
    <property type="term" value="F:transmembrane transporter activity"/>
    <property type="evidence" value="ECO:0007669"/>
    <property type="project" value="InterPro"/>
</dbReference>
<dbReference type="InterPro" id="IPR036259">
    <property type="entry name" value="MFS_trans_sf"/>
</dbReference>
<dbReference type="EMBL" id="GEZM01088506">
    <property type="protein sequence ID" value="JAV58149.1"/>
    <property type="molecule type" value="Transcribed_RNA"/>
</dbReference>
<evidence type="ECO:0000313" key="6">
    <source>
        <dbReference type="EMBL" id="JAV58152.1"/>
    </source>
</evidence>
<evidence type="ECO:0000256" key="4">
    <source>
        <dbReference type="ARBA" id="ARBA00023136"/>
    </source>
</evidence>
<feature type="transmembrane region" description="Helical" evidence="5">
    <location>
        <begin position="261"/>
        <end position="278"/>
    </location>
</feature>
<dbReference type="SUPFAM" id="SSF103473">
    <property type="entry name" value="MFS general substrate transporter"/>
    <property type="match status" value="1"/>
</dbReference>
<comment type="subcellular location">
    <subcellularLocation>
        <location evidence="1">Membrane</location>
        <topology evidence="1">Multi-pass membrane protein</topology>
    </subcellularLocation>
</comment>
<dbReference type="PANTHER" id="PTHR23507:SF39">
    <property type="entry name" value="GH23453P-RELATED"/>
    <property type="match status" value="1"/>
</dbReference>
<dbReference type="Pfam" id="PF07690">
    <property type="entry name" value="MFS_1"/>
    <property type="match status" value="1"/>
</dbReference>
<reference evidence="6" key="1">
    <citation type="journal article" date="2016" name="Sci. Rep.">
        <title>Molecular characterization of firefly nuptial gifts: a multi-omics approach sheds light on postcopulatory sexual selection.</title>
        <authorList>
            <person name="Al-Wathiqui N."/>
            <person name="Fallon T.R."/>
            <person name="South A."/>
            <person name="Weng J.K."/>
            <person name="Lewis S.M."/>
        </authorList>
    </citation>
    <scope>NUCLEOTIDE SEQUENCE</scope>
</reference>
<proteinExistence type="predicted"/>
<organism evidence="6">
    <name type="scientific">Photinus pyralis</name>
    <name type="common">Common eastern firefly</name>
    <name type="synonym">Lampyris pyralis</name>
    <dbReference type="NCBI Taxonomy" id="7054"/>
    <lineage>
        <taxon>Eukaryota</taxon>
        <taxon>Metazoa</taxon>
        <taxon>Ecdysozoa</taxon>
        <taxon>Arthropoda</taxon>
        <taxon>Hexapoda</taxon>
        <taxon>Insecta</taxon>
        <taxon>Pterygota</taxon>
        <taxon>Neoptera</taxon>
        <taxon>Endopterygota</taxon>
        <taxon>Coleoptera</taxon>
        <taxon>Polyphaga</taxon>
        <taxon>Elateriformia</taxon>
        <taxon>Elateroidea</taxon>
        <taxon>Lampyridae</taxon>
        <taxon>Lampyrinae</taxon>
        <taxon>Photinus</taxon>
    </lineage>
</organism>
<feature type="transmembrane region" description="Helical" evidence="5">
    <location>
        <begin position="423"/>
        <end position="445"/>
    </location>
</feature>
<dbReference type="Gene3D" id="1.20.1250.20">
    <property type="entry name" value="MFS general substrate transporter like domains"/>
    <property type="match status" value="1"/>
</dbReference>
<keyword evidence="3 5" id="KW-1133">Transmembrane helix</keyword>
<keyword evidence="2 5" id="KW-0812">Transmembrane</keyword>
<dbReference type="GO" id="GO:0016020">
    <property type="term" value="C:membrane"/>
    <property type="evidence" value="ECO:0007669"/>
    <property type="project" value="UniProtKB-SubCell"/>
</dbReference>
<feature type="transmembrane region" description="Helical" evidence="5">
    <location>
        <begin position="107"/>
        <end position="128"/>
    </location>
</feature>
<feature type="transmembrane region" description="Helical" evidence="5">
    <location>
        <begin position="134"/>
        <end position="152"/>
    </location>
</feature>